<sequence>MRLTKYSHSCVRIEHDGGVLVIDPGAFAESAALDGVDAVLITHEHFDHLDVDTLADLLGKRPAVTVHAHPSVVSKLDGLRGVVTPVESGDSFTAAGIAVRAYGGLHAEIHPDVPRVPNLGFVINDSVYHPGDSFDVPDDVQIDTLFVPISAPWLKVSEAIDFVRAVAPRRAFALHDCLLSAAGYTVTDANMSQLSGCEYARLEPGTSVR</sequence>
<dbReference type="SUPFAM" id="SSF56281">
    <property type="entry name" value="Metallo-hydrolase/oxidoreductase"/>
    <property type="match status" value="1"/>
</dbReference>
<dbReference type="InterPro" id="IPR001279">
    <property type="entry name" value="Metallo-B-lactamas"/>
</dbReference>
<dbReference type="Gene3D" id="3.60.15.10">
    <property type="entry name" value="Ribonuclease Z/Hydroxyacylglutathione hydrolase-like"/>
    <property type="match status" value="1"/>
</dbReference>
<protein>
    <submittedName>
        <fullName evidence="2">MBL fold metallo-hydrolase</fullName>
    </submittedName>
</protein>
<dbReference type="PANTHER" id="PTHR43546:SF3">
    <property type="entry name" value="UPF0173 METAL-DEPENDENT HYDROLASE MJ1163"/>
    <property type="match status" value="1"/>
</dbReference>
<dbReference type="Pfam" id="PF13483">
    <property type="entry name" value="Lactamase_B_3"/>
    <property type="match status" value="1"/>
</dbReference>
<accession>A0ABW3YPK4</accession>
<dbReference type="PANTHER" id="PTHR43546">
    <property type="entry name" value="UPF0173 METAL-DEPENDENT HYDROLASE MJ1163-RELATED"/>
    <property type="match status" value="1"/>
</dbReference>
<feature type="domain" description="Metallo-beta-lactamase" evidence="1">
    <location>
        <begin position="7"/>
        <end position="175"/>
    </location>
</feature>
<dbReference type="RefSeq" id="WP_377577627.1">
    <property type="nucleotide sequence ID" value="NZ_JBHTMP010000076.1"/>
</dbReference>
<comment type="caution">
    <text evidence="2">The sequence shown here is derived from an EMBL/GenBank/DDBJ whole genome shotgun (WGS) entry which is preliminary data.</text>
</comment>
<organism evidence="2 3">
    <name type="scientific">Micromonospora sonneratiae</name>
    <dbReference type="NCBI Taxonomy" id="1184706"/>
    <lineage>
        <taxon>Bacteria</taxon>
        <taxon>Bacillati</taxon>
        <taxon>Actinomycetota</taxon>
        <taxon>Actinomycetes</taxon>
        <taxon>Micromonosporales</taxon>
        <taxon>Micromonosporaceae</taxon>
        <taxon>Micromonospora</taxon>
    </lineage>
</organism>
<proteinExistence type="predicted"/>
<dbReference type="EMBL" id="JBHTMP010000076">
    <property type="protein sequence ID" value="MFD1325382.1"/>
    <property type="molecule type" value="Genomic_DNA"/>
</dbReference>
<dbReference type="InterPro" id="IPR036866">
    <property type="entry name" value="RibonucZ/Hydroxyglut_hydro"/>
</dbReference>
<dbReference type="SMART" id="SM00849">
    <property type="entry name" value="Lactamase_B"/>
    <property type="match status" value="1"/>
</dbReference>
<name>A0ABW3YPK4_9ACTN</name>
<keyword evidence="3" id="KW-1185">Reference proteome</keyword>
<evidence type="ECO:0000313" key="2">
    <source>
        <dbReference type="EMBL" id="MFD1325382.1"/>
    </source>
</evidence>
<dbReference type="Proteomes" id="UP001597260">
    <property type="component" value="Unassembled WGS sequence"/>
</dbReference>
<dbReference type="InterPro" id="IPR050114">
    <property type="entry name" value="UPF0173_UPF0282_UlaG_hydrolase"/>
</dbReference>
<evidence type="ECO:0000313" key="3">
    <source>
        <dbReference type="Proteomes" id="UP001597260"/>
    </source>
</evidence>
<evidence type="ECO:0000259" key="1">
    <source>
        <dbReference type="SMART" id="SM00849"/>
    </source>
</evidence>
<gene>
    <name evidence="2" type="ORF">ACFQ4H_30290</name>
</gene>
<reference evidence="3" key="1">
    <citation type="journal article" date="2019" name="Int. J. Syst. Evol. Microbiol.">
        <title>The Global Catalogue of Microorganisms (GCM) 10K type strain sequencing project: providing services to taxonomists for standard genome sequencing and annotation.</title>
        <authorList>
            <consortium name="The Broad Institute Genomics Platform"/>
            <consortium name="The Broad Institute Genome Sequencing Center for Infectious Disease"/>
            <person name="Wu L."/>
            <person name="Ma J."/>
        </authorList>
    </citation>
    <scope>NUCLEOTIDE SEQUENCE [LARGE SCALE GENOMIC DNA]</scope>
    <source>
        <strain evidence="3">JCM 31037</strain>
    </source>
</reference>